<keyword evidence="10" id="KW-1185">Reference proteome</keyword>
<feature type="binding site" evidence="7">
    <location>
        <position position="67"/>
    </location>
    <ligand>
        <name>S-adenosyl-L-methionine</name>
        <dbReference type="ChEBI" id="CHEBI:59789"/>
    </ligand>
</feature>
<organism evidence="9 10">
    <name type="scientific">Nitrosococcus wardiae</name>
    <dbReference type="NCBI Taxonomy" id="1814290"/>
    <lineage>
        <taxon>Bacteria</taxon>
        <taxon>Pseudomonadati</taxon>
        <taxon>Pseudomonadota</taxon>
        <taxon>Gammaproteobacteria</taxon>
        <taxon>Chromatiales</taxon>
        <taxon>Chromatiaceae</taxon>
        <taxon>Nitrosococcus</taxon>
    </lineage>
</organism>
<evidence type="ECO:0000313" key="9">
    <source>
        <dbReference type="EMBL" id="QBQ55467.1"/>
    </source>
</evidence>
<feature type="binding site" evidence="7">
    <location>
        <position position="92"/>
    </location>
    <ligand>
        <name>S-adenosyl-L-methionine</name>
        <dbReference type="ChEBI" id="CHEBI:59789"/>
    </ligand>
</feature>
<gene>
    <name evidence="7 9" type="primary">trmB</name>
    <name evidence="9" type="ORF">E3U44_13840</name>
</gene>
<evidence type="ECO:0000256" key="2">
    <source>
        <dbReference type="ARBA" id="ARBA00003015"/>
    </source>
</evidence>
<evidence type="ECO:0000256" key="6">
    <source>
        <dbReference type="ARBA" id="ARBA00022694"/>
    </source>
</evidence>
<dbReference type="InterPro" id="IPR055361">
    <property type="entry name" value="tRNA_methyltr_TrmB_bact"/>
</dbReference>
<name>A0A4P7C1G7_9GAMM</name>
<keyword evidence="4 7" id="KW-0808">Transferase</keyword>
<comment type="similarity">
    <text evidence="7">Belongs to the class I-like SAM-binding methyltransferase superfamily. TrmB family.</text>
</comment>
<dbReference type="RefSeq" id="WP_134358726.1">
    <property type="nucleotide sequence ID" value="NZ_CP038033.1"/>
</dbReference>
<dbReference type="PANTHER" id="PTHR23417">
    <property type="entry name" value="3-DEOXY-D-MANNO-OCTULOSONIC-ACID TRANSFERASE/TRNA GUANINE-N 7 - -METHYLTRANSFERASE"/>
    <property type="match status" value="1"/>
</dbReference>
<evidence type="ECO:0000256" key="5">
    <source>
        <dbReference type="ARBA" id="ARBA00022691"/>
    </source>
</evidence>
<dbReference type="EMBL" id="CP038033">
    <property type="protein sequence ID" value="QBQ55467.1"/>
    <property type="molecule type" value="Genomic_DNA"/>
</dbReference>
<dbReference type="UniPathway" id="UPA00989"/>
<keyword evidence="5 7" id="KW-0949">S-adenosyl-L-methionine</keyword>
<accession>A0A4P7C1G7</accession>
<comment type="caution">
    <text evidence="7">Lacks conserved residue(s) required for the propagation of feature annotation.</text>
</comment>
<evidence type="ECO:0000256" key="7">
    <source>
        <dbReference type="HAMAP-Rule" id="MF_01057"/>
    </source>
</evidence>
<dbReference type="GO" id="GO:0008176">
    <property type="term" value="F:tRNA (guanine(46)-N7)-methyltransferase activity"/>
    <property type="evidence" value="ECO:0007669"/>
    <property type="project" value="UniProtKB-UniRule"/>
</dbReference>
<dbReference type="PROSITE" id="PS51625">
    <property type="entry name" value="SAM_MT_TRMB"/>
    <property type="match status" value="1"/>
</dbReference>
<reference evidence="9 10" key="1">
    <citation type="submission" date="2019-03" db="EMBL/GenBank/DDBJ databases">
        <title>The genome sequence of Nitrosococcus wardiae strain D1FHST reveals the archetypal metabolic capacity of ammonia-oxidizing Gammaproteobacteria.</title>
        <authorList>
            <person name="Wang L."/>
            <person name="Lim C.K."/>
            <person name="Hanson T.E."/>
            <person name="Dang H."/>
            <person name="Klotz M.G."/>
        </authorList>
    </citation>
    <scope>NUCLEOTIDE SEQUENCE [LARGE SCALE GENOMIC DNA]</scope>
    <source>
        <strain evidence="9 10">D1FHS</strain>
    </source>
</reference>
<keyword evidence="6 7" id="KW-0819">tRNA processing</keyword>
<feature type="binding site" evidence="7">
    <location>
        <position position="146"/>
    </location>
    <ligand>
        <name>substrate</name>
    </ligand>
</feature>
<dbReference type="EC" id="2.1.1.33" evidence="7"/>
<dbReference type="InterPro" id="IPR003358">
    <property type="entry name" value="tRNA_(Gua-N-7)_MeTrfase_Trmb"/>
</dbReference>
<feature type="binding site" evidence="7">
    <location>
        <position position="178"/>
    </location>
    <ligand>
        <name>substrate</name>
    </ligand>
</feature>
<dbReference type="OrthoDB" id="9802090at2"/>
<protein>
    <recommendedName>
        <fullName evidence="7">tRNA (guanine-N(7)-)-methyltransferase</fullName>
        <ecNumber evidence="7">2.1.1.33</ecNumber>
    </recommendedName>
    <alternativeName>
        <fullName evidence="7">tRNA (guanine(46)-N(7))-methyltransferase</fullName>
    </alternativeName>
    <alternativeName>
        <fullName evidence="7">tRNA(m7G46)-methyltransferase</fullName>
    </alternativeName>
</protein>
<feature type="binding site" evidence="7">
    <location>
        <position position="119"/>
    </location>
    <ligand>
        <name>S-adenosyl-L-methionine</name>
        <dbReference type="ChEBI" id="CHEBI:59789"/>
    </ligand>
</feature>
<dbReference type="PANTHER" id="PTHR23417:SF14">
    <property type="entry name" value="PENTACOTRIPEPTIDE-REPEAT REGION OF PRORP DOMAIN-CONTAINING PROTEIN"/>
    <property type="match status" value="1"/>
</dbReference>
<dbReference type="KEGG" id="nwr:E3U44_13840"/>
<evidence type="ECO:0000313" key="10">
    <source>
        <dbReference type="Proteomes" id="UP000294325"/>
    </source>
</evidence>
<dbReference type="Pfam" id="PF02390">
    <property type="entry name" value="Methyltransf_4"/>
    <property type="match status" value="1"/>
</dbReference>
<dbReference type="HAMAP" id="MF_01057">
    <property type="entry name" value="tRNA_methyltr_TrmB"/>
    <property type="match status" value="1"/>
</dbReference>
<feature type="binding site" evidence="7">
    <location>
        <position position="142"/>
    </location>
    <ligand>
        <name>S-adenosyl-L-methionine</name>
        <dbReference type="ChEBI" id="CHEBI:59789"/>
    </ligand>
</feature>
<proteinExistence type="inferred from homology"/>
<evidence type="ECO:0000256" key="3">
    <source>
        <dbReference type="ARBA" id="ARBA00022603"/>
    </source>
</evidence>
<dbReference type="CDD" id="cd02440">
    <property type="entry name" value="AdoMet_MTases"/>
    <property type="match status" value="1"/>
</dbReference>
<feature type="binding site" evidence="7">
    <location>
        <begin position="215"/>
        <end position="218"/>
    </location>
    <ligand>
        <name>substrate</name>
    </ligand>
</feature>
<dbReference type="NCBIfam" id="TIGR00091">
    <property type="entry name" value="tRNA (guanosine(46)-N7)-methyltransferase TrmB"/>
    <property type="match status" value="1"/>
</dbReference>
<comment type="pathway">
    <text evidence="7">tRNA modification; N(7)-methylguanine-tRNA biosynthesis.</text>
</comment>
<keyword evidence="3 7" id="KW-0489">Methyltransferase</keyword>
<comment type="function">
    <text evidence="2 7">Catalyzes the formation of N(7)-methylguanine at position 46 (m7G46) in tRNA.</text>
</comment>
<dbReference type="InterPro" id="IPR029063">
    <property type="entry name" value="SAM-dependent_MTases_sf"/>
</dbReference>
<sequence length="240" mass="27422">MPTSAKTQPEDISQCRSIQSFVRREGRITPAQKKALAQLWPHYGIDLGTEPLELEAIFNRNAERILEIGFGNGDSLIQQARLAPEKDFLGIEVHRPGVGHLLLCLEAEGLENIRVIGDDAWKVLQHHLPEQSLQGVQIFFPDPWPKKRHHKRRLIQPPFVDLLWHKLKPNGWIHLATDWQNYADQMMRVLSQHPGFGNLAGEGRFAQGPGERPSTKFERRGQRQGHPVWDLKFTKLLAPS</sequence>
<evidence type="ECO:0000256" key="8">
    <source>
        <dbReference type="SAM" id="MobiDB-lite"/>
    </source>
</evidence>
<dbReference type="Gene3D" id="3.40.50.150">
    <property type="entry name" value="Vaccinia Virus protein VP39"/>
    <property type="match status" value="1"/>
</dbReference>
<comment type="catalytic activity">
    <reaction evidence="1 7">
        <text>guanosine(46) in tRNA + S-adenosyl-L-methionine = N(7)-methylguanosine(46) in tRNA + S-adenosyl-L-homocysteine</text>
        <dbReference type="Rhea" id="RHEA:42708"/>
        <dbReference type="Rhea" id="RHEA-COMP:10188"/>
        <dbReference type="Rhea" id="RHEA-COMP:10189"/>
        <dbReference type="ChEBI" id="CHEBI:57856"/>
        <dbReference type="ChEBI" id="CHEBI:59789"/>
        <dbReference type="ChEBI" id="CHEBI:74269"/>
        <dbReference type="ChEBI" id="CHEBI:74480"/>
        <dbReference type="EC" id="2.1.1.33"/>
    </reaction>
</comment>
<dbReference type="SUPFAM" id="SSF53335">
    <property type="entry name" value="S-adenosyl-L-methionine-dependent methyltransferases"/>
    <property type="match status" value="1"/>
</dbReference>
<dbReference type="GO" id="GO:0043527">
    <property type="term" value="C:tRNA methyltransferase complex"/>
    <property type="evidence" value="ECO:0007669"/>
    <property type="project" value="TreeGrafter"/>
</dbReference>
<feature type="region of interest" description="Disordered" evidence="8">
    <location>
        <begin position="202"/>
        <end position="224"/>
    </location>
</feature>
<evidence type="ECO:0000256" key="1">
    <source>
        <dbReference type="ARBA" id="ARBA00000142"/>
    </source>
</evidence>
<dbReference type="Proteomes" id="UP000294325">
    <property type="component" value="Chromosome"/>
</dbReference>
<evidence type="ECO:0000256" key="4">
    <source>
        <dbReference type="ARBA" id="ARBA00022679"/>
    </source>
</evidence>
<dbReference type="AlphaFoldDB" id="A0A4P7C1G7"/>